<dbReference type="Pfam" id="PF13173">
    <property type="entry name" value="AAA_14"/>
    <property type="match status" value="1"/>
</dbReference>
<dbReference type="PANTHER" id="PTHR42990:SF1">
    <property type="entry name" value="AAA+ ATPASE DOMAIN-CONTAINING PROTEIN"/>
    <property type="match status" value="1"/>
</dbReference>
<dbReference type="Gene3D" id="3.40.50.300">
    <property type="entry name" value="P-loop containing nucleotide triphosphate hydrolases"/>
    <property type="match status" value="1"/>
</dbReference>
<dbReference type="RefSeq" id="WP_091652489.1">
    <property type="nucleotide sequence ID" value="NZ_FOVW01000004.1"/>
</dbReference>
<organism evidence="2 3">
    <name type="scientific">Algoriphagus ornithinivorans</name>
    <dbReference type="NCBI Taxonomy" id="226506"/>
    <lineage>
        <taxon>Bacteria</taxon>
        <taxon>Pseudomonadati</taxon>
        <taxon>Bacteroidota</taxon>
        <taxon>Cytophagia</taxon>
        <taxon>Cytophagales</taxon>
        <taxon>Cyclobacteriaceae</taxon>
        <taxon>Algoriphagus</taxon>
    </lineage>
</organism>
<evidence type="ECO:0000313" key="2">
    <source>
        <dbReference type="EMBL" id="SFO17309.1"/>
    </source>
</evidence>
<dbReference type="PANTHER" id="PTHR42990">
    <property type="entry name" value="ATPASE"/>
    <property type="match status" value="1"/>
</dbReference>
<proteinExistence type="predicted"/>
<dbReference type="SMART" id="SM00382">
    <property type="entry name" value="AAA"/>
    <property type="match status" value="1"/>
</dbReference>
<dbReference type="SUPFAM" id="SSF52540">
    <property type="entry name" value="P-loop containing nucleoside triphosphate hydrolases"/>
    <property type="match status" value="1"/>
</dbReference>
<gene>
    <name evidence="2" type="ORF">SAMN04488519_104158</name>
</gene>
<protein>
    <recommendedName>
        <fullName evidence="1">AAA+ ATPase domain-containing protein</fullName>
    </recommendedName>
</protein>
<accession>A0A1I5F105</accession>
<dbReference type="EMBL" id="FOVW01000004">
    <property type="protein sequence ID" value="SFO17309.1"/>
    <property type="molecule type" value="Genomic_DNA"/>
</dbReference>
<dbReference type="InterPro" id="IPR003593">
    <property type="entry name" value="AAA+_ATPase"/>
</dbReference>
<reference evidence="3" key="1">
    <citation type="submission" date="2016-10" db="EMBL/GenBank/DDBJ databases">
        <authorList>
            <person name="Varghese N."/>
            <person name="Submissions S."/>
        </authorList>
    </citation>
    <scope>NUCLEOTIDE SEQUENCE [LARGE SCALE GENOMIC DNA]</scope>
    <source>
        <strain evidence="3">DSM 15282</strain>
    </source>
</reference>
<evidence type="ECO:0000259" key="1">
    <source>
        <dbReference type="SMART" id="SM00382"/>
    </source>
</evidence>
<sequence>MKHLIEKSDRKIQLVKGKPKRYLFDKIDWSQRLILILGYRGVGKTTLLLQYLSDSNTKGIYLSLDDFFFESNRLIETIYTLYQEGIRLFLLDEVHRYLYWSKDLKQLYDDYPDIQVVATGSSILDLSKGNADLSRRASVYKLNGLSFREFLLFEKKLTIQQLSLEDIIQKHSTIGPEILDIINYPEDFGNYLKYGFFPFFREAKSTYYQKLEETINLVIETDIAPFEDLQHSTVRTMKKLLFVISESVPFTPNINKLSEKLEAPRNTILRLLDYLDQAQILNLLRSDTKGTSFLQKPEKIFLNNPNFIHLFSPAQPDLGNIRETFFYNQTSTVHAVTSSKYSDFLIDESYVFEIGGPSKSTEQIKGLPNAYLALDIKGGNQKRIPLWLFGFLY</sequence>
<dbReference type="STRING" id="226506.SAMN04488519_104158"/>
<evidence type="ECO:0000313" key="3">
    <source>
        <dbReference type="Proteomes" id="UP000199564"/>
    </source>
</evidence>
<dbReference type="InterPro" id="IPR041682">
    <property type="entry name" value="AAA_14"/>
</dbReference>
<dbReference type="AlphaFoldDB" id="A0A1I5F105"/>
<dbReference type="Proteomes" id="UP000199564">
    <property type="component" value="Unassembled WGS sequence"/>
</dbReference>
<dbReference type="InterPro" id="IPR027417">
    <property type="entry name" value="P-loop_NTPase"/>
</dbReference>
<keyword evidence="3" id="KW-1185">Reference proteome</keyword>
<feature type="domain" description="AAA+ ATPase" evidence="1">
    <location>
        <begin position="30"/>
        <end position="145"/>
    </location>
</feature>
<name>A0A1I5F105_9BACT</name>